<organism evidence="1">
    <name type="scientific">Arundo donax</name>
    <name type="common">Giant reed</name>
    <name type="synonym">Donax arundinaceus</name>
    <dbReference type="NCBI Taxonomy" id="35708"/>
    <lineage>
        <taxon>Eukaryota</taxon>
        <taxon>Viridiplantae</taxon>
        <taxon>Streptophyta</taxon>
        <taxon>Embryophyta</taxon>
        <taxon>Tracheophyta</taxon>
        <taxon>Spermatophyta</taxon>
        <taxon>Magnoliopsida</taxon>
        <taxon>Liliopsida</taxon>
        <taxon>Poales</taxon>
        <taxon>Poaceae</taxon>
        <taxon>PACMAD clade</taxon>
        <taxon>Arundinoideae</taxon>
        <taxon>Arundineae</taxon>
        <taxon>Arundo</taxon>
    </lineage>
</organism>
<protein>
    <submittedName>
        <fullName evidence="1">Uncharacterized protein</fullName>
    </submittedName>
</protein>
<accession>A0A0A9H405</accession>
<name>A0A0A9H405_ARUDO</name>
<sequence length="16" mass="1762">MAGELGHQMLVRLLGH</sequence>
<reference evidence="1" key="2">
    <citation type="journal article" date="2015" name="Data Brief">
        <title>Shoot transcriptome of the giant reed, Arundo donax.</title>
        <authorList>
            <person name="Barrero R.A."/>
            <person name="Guerrero F.D."/>
            <person name="Moolhuijzen P."/>
            <person name="Goolsby J.A."/>
            <person name="Tidwell J."/>
            <person name="Bellgard S.E."/>
            <person name="Bellgard M.I."/>
        </authorList>
    </citation>
    <scope>NUCLEOTIDE SEQUENCE</scope>
    <source>
        <tissue evidence="1">Shoot tissue taken approximately 20 cm above the soil surface</tissue>
    </source>
</reference>
<proteinExistence type="predicted"/>
<evidence type="ECO:0000313" key="1">
    <source>
        <dbReference type="EMBL" id="JAE31950.1"/>
    </source>
</evidence>
<dbReference type="AlphaFoldDB" id="A0A0A9H405"/>
<reference evidence="1" key="1">
    <citation type="submission" date="2014-09" db="EMBL/GenBank/DDBJ databases">
        <authorList>
            <person name="Magalhaes I.L.F."/>
            <person name="Oliveira U."/>
            <person name="Santos F.R."/>
            <person name="Vidigal T.H.D.A."/>
            <person name="Brescovit A.D."/>
            <person name="Santos A.J."/>
        </authorList>
    </citation>
    <scope>NUCLEOTIDE SEQUENCE</scope>
    <source>
        <tissue evidence="1">Shoot tissue taken approximately 20 cm above the soil surface</tissue>
    </source>
</reference>
<dbReference type="EMBL" id="GBRH01165946">
    <property type="protein sequence ID" value="JAE31950.1"/>
    <property type="molecule type" value="Transcribed_RNA"/>
</dbReference>